<evidence type="ECO:0000256" key="1">
    <source>
        <dbReference type="SAM" id="MobiDB-lite"/>
    </source>
</evidence>
<dbReference type="OrthoDB" id="189220at2759"/>
<proteinExistence type="predicted"/>
<comment type="caution">
    <text evidence="2">The sequence shown here is derived from an EMBL/GenBank/DDBJ whole genome shotgun (WGS) entry which is preliminary data.</text>
</comment>
<keyword evidence="3" id="KW-1185">Reference proteome</keyword>
<name>A0A9Q0NH13_9DIPT</name>
<protein>
    <submittedName>
        <fullName evidence="2">Uncharacterized protein</fullName>
    </submittedName>
</protein>
<dbReference type="AlphaFoldDB" id="A0A9Q0NH13"/>
<dbReference type="Proteomes" id="UP001151699">
    <property type="component" value="Chromosome A"/>
</dbReference>
<sequence length="140" mass="15620">MFANESEVFSFLPKTRLNNTDEETGSLTIVRRSNSRKGDLLQQSDQQSSDHQYDTEATIDNFHSTGDFDNMQAPSTLQAIIKKDDLVTIDLASDNLPAVDTPDACDKAAHRAVTAFMKIEFEHSNANSSQCHSQGHFWPN</sequence>
<feature type="compositionally biased region" description="Low complexity" evidence="1">
    <location>
        <begin position="40"/>
        <end position="50"/>
    </location>
</feature>
<evidence type="ECO:0000313" key="2">
    <source>
        <dbReference type="EMBL" id="KAJ6650159.1"/>
    </source>
</evidence>
<accession>A0A9Q0NH13</accession>
<evidence type="ECO:0000313" key="3">
    <source>
        <dbReference type="Proteomes" id="UP001151699"/>
    </source>
</evidence>
<reference evidence="2" key="1">
    <citation type="submission" date="2022-07" db="EMBL/GenBank/DDBJ databases">
        <authorList>
            <person name="Trinca V."/>
            <person name="Uliana J.V.C."/>
            <person name="Torres T.T."/>
            <person name="Ward R.J."/>
            <person name="Monesi N."/>
        </authorList>
    </citation>
    <scope>NUCLEOTIDE SEQUENCE</scope>
    <source>
        <strain evidence="2">HSMRA1968</strain>
        <tissue evidence="2">Whole embryos</tissue>
    </source>
</reference>
<organism evidence="2 3">
    <name type="scientific">Pseudolycoriella hygida</name>
    <dbReference type="NCBI Taxonomy" id="35572"/>
    <lineage>
        <taxon>Eukaryota</taxon>
        <taxon>Metazoa</taxon>
        <taxon>Ecdysozoa</taxon>
        <taxon>Arthropoda</taxon>
        <taxon>Hexapoda</taxon>
        <taxon>Insecta</taxon>
        <taxon>Pterygota</taxon>
        <taxon>Neoptera</taxon>
        <taxon>Endopterygota</taxon>
        <taxon>Diptera</taxon>
        <taxon>Nematocera</taxon>
        <taxon>Sciaroidea</taxon>
        <taxon>Sciaridae</taxon>
        <taxon>Pseudolycoriella</taxon>
    </lineage>
</organism>
<dbReference type="EMBL" id="WJQU01000001">
    <property type="protein sequence ID" value="KAJ6650159.1"/>
    <property type="molecule type" value="Genomic_DNA"/>
</dbReference>
<gene>
    <name evidence="2" type="ORF">Bhyg_05404</name>
</gene>
<feature type="region of interest" description="Disordered" evidence="1">
    <location>
        <begin position="31"/>
        <end position="54"/>
    </location>
</feature>